<dbReference type="PANTHER" id="PTHR33219">
    <property type="entry name" value="YLMG HOMOLOG PROTEIN 2, CHLOROPLASTIC"/>
    <property type="match status" value="1"/>
</dbReference>
<reference evidence="1" key="1">
    <citation type="submission" date="2021-01" db="EMBL/GenBank/DDBJ databases">
        <authorList>
            <person name="Corre E."/>
            <person name="Pelletier E."/>
            <person name="Niang G."/>
            <person name="Scheremetjew M."/>
            <person name="Finn R."/>
            <person name="Kale V."/>
            <person name="Holt S."/>
            <person name="Cochrane G."/>
            <person name="Meng A."/>
            <person name="Brown T."/>
            <person name="Cohen L."/>
        </authorList>
    </citation>
    <scope>NUCLEOTIDE SEQUENCE</scope>
    <source>
        <strain evidence="1">Clade-D-RCC2572</strain>
    </source>
</reference>
<proteinExistence type="predicted"/>
<dbReference type="AlphaFoldDB" id="A0A6U0F7C0"/>
<dbReference type="InterPro" id="IPR003425">
    <property type="entry name" value="CCB3/YggT"/>
</dbReference>
<accession>A0A6U0F7C0</accession>
<protein>
    <recommendedName>
        <fullName evidence="2">YGGT family protein</fullName>
    </recommendedName>
</protein>
<name>A0A6U0F7C0_9CHLO</name>
<dbReference type="GO" id="GO:0016020">
    <property type="term" value="C:membrane"/>
    <property type="evidence" value="ECO:0007669"/>
    <property type="project" value="InterPro"/>
</dbReference>
<dbReference type="Pfam" id="PF02325">
    <property type="entry name" value="CCB3_YggT"/>
    <property type="match status" value="1"/>
</dbReference>
<organism evidence="1">
    <name type="scientific">Ostreococcus mediterraneus</name>
    <dbReference type="NCBI Taxonomy" id="1486918"/>
    <lineage>
        <taxon>Eukaryota</taxon>
        <taxon>Viridiplantae</taxon>
        <taxon>Chlorophyta</taxon>
        <taxon>Mamiellophyceae</taxon>
        <taxon>Mamiellales</taxon>
        <taxon>Bathycoccaceae</taxon>
        <taxon>Ostreococcus</taxon>
    </lineage>
</organism>
<sequence>MDAFTNALGRALTHDANGDDASVPASIVRTSARAMKELRRAAVGAVAVNVAMKRADASGVTVRGRARGNGDGLRCHPRGRGKFLAAMIPGDSAVESVITSGLFSTLNIYNTLLIGRLILTWFPNPPRQLAYPLATLCDPYLNLFRGVIPPLGGIDLSPILAFTVLNVFQGTAAALPCEYDEKTGEMKMPAKKERKWPTSIKRA</sequence>
<evidence type="ECO:0008006" key="2">
    <source>
        <dbReference type="Google" id="ProtNLM"/>
    </source>
</evidence>
<dbReference type="EMBL" id="HBEW01006137">
    <property type="protein sequence ID" value="CAD8584956.1"/>
    <property type="molecule type" value="Transcribed_RNA"/>
</dbReference>
<evidence type="ECO:0000313" key="1">
    <source>
        <dbReference type="EMBL" id="CAD8584956.1"/>
    </source>
</evidence>
<gene>
    <name evidence="1" type="ORF">OMED0929_LOCUS5196</name>
</gene>
<dbReference type="GO" id="GO:0010020">
    <property type="term" value="P:chloroplast fission"/>
    <property type="evidence" value="ECO:0007669"/>
    <property type="project" value="TreeGrafter"/>
</dbReference>
<dbReference type="PANTHER" id="PTHR33219:SF14">
    <property type="entry name" value="PROTEIN COFACTOR ASSEMBLY OF COMPLEX C SUBUNIT B CCB3, CHLOROPLASTIC-RELATED"/>
    <property type="match status" value="1"/>
</dbReference>